<dbReference type="InterPro" id="IPR000447">
    <property type="entry name" value="G3P_DH_FAD-dep"/>
</dbReference>
<dbReference type="GO" id="GO:0004368">
    <property type="term" value="F:glycerol-3-phosphate dehydrogenase (quinone) activity"/>
    <property type="evidence" value="ECO:0007669"/>
    <property type="project" value="UniProtKB-EC"/>
</dbReference>
<dbReference type="EC" id="1.1.5.3" evidence="1"/>
<evidence type="ECO:0000313" key="5">
    <source>
        <dbReference type="EMBL" id="TCD63266.1"/>
    </source>
</evidence>
<dbReference type="OrthoDB" id="3016263at2759"/>
<dbReference type="STRING" id="92696.A0A4R0R9C6"/>
<evidence type="ECO:0000256" key="2">
    <source>
        <dbReference type="ARBA" id="ARBA00022630"/>
    </source>
</evidence>
<evidence type="ECO:0000256" key="4">
    <source>
        <dbReference type="ARBA" id="ARBA00023002"/>
    </source>
</evidence>
<protein>
    <recommendedName>
        <fullName evidence="1">glycerol-3-phosphate dehydrogenase</fullName>
        <ecNumber evidence="1">1.1.5.3</ecNumber>
    </recommendedName>
</protein>
<dbReference type="EMBL" id="RWJN01000311">
    <property type="protein sequence ID" value="TCD63266.1"/>
    <property type="molecule type" value="Genomic_DNA"/>
</dbReference>
<dbReference type="AlphaFoldDB" id="A0A4R0R9C6"/>
<dbReference type="PANTHER" id="PTHR11985:SF15">
    <property type="entry name" value="GLYCEROL-3-PHOSPHATE DEHYDROGENASE, MITOCHONDRIAL"/>
    <property type="match status" value="1"/>
</dbReference>
<keyword evidence="6" id="KW-1185">Reference proteome</keyword>
<dbReference type="Proteomes" id="UP000292702">
    <property type="component" value="Unassembled WGS sequence"/>
</dbReference>
<dbReference type="Gene3D" id="3.50.50.60">
    <property type="entry name" value="FAD/NAD(P)-binding domain"/>
    <property type="match status" value="1"/>
</dbReference>
<evidence type="ECO:0000313" key="6">
    <source>
        <dbReference type="Proteomes" id="UP000292702"/>
    </source>
</evidence>
<name>A0A4R0R9C6_9APHY</name>
<comment type="caution">
    <text evidence="5">The sequence shown here is derived from an EMBL/GenBank/DDBJ whole genome shotgun (WGS) entry which is preliminary data.</text>
</comment>
<evidence type="ECO:0000256" key="1">
    <source>
        <dbReference type="ARBA" id="ARBA00013029"/>
    </source>
</evidence>
<keyword evidence="2" id="KW-0285">Flavoprotein</keyword>
<keyword evidence="3" id="KW-0274">FAD</keyword>
<reference evidence="5 6" key="1">
    <citation type="submission" date="2018-11" db="EMBL/GenBank/DDBJ databases">
        <title>Genome assembly of Steccherinum ochraceum LE-BIN_3174, the white-rot fungus of the Steccherinaceae family (The Residual Polyporoid clade, Polyporales, Basidiomycota).</title>
        <authorList>
            <person name="Fedorova T.V."/>
            <person name="Glazunova O.A."/>
            <person name="Landesman E.O."/>
            <person name="Moiseenko K.V."/>
            <person name="Psurtseva N.V."/>
            <person name="Savinova O.S."/>
            <person name="Shakhova N.V."/>
            <person name="Tyazhelova T.V."/>
            <person name="Vasina D.V."/>
        </authorList>
    </citation>
    <scope>NUCLEOTIDE SEQUENCE [LARGE SCALE GENOMIC DNA]</scope>
    <source>
        <strain evidence="5 6">LE-BIN_3174</strain>
    </source>
</reference>
<keyword evidence="4" id="KW-0560">Oxidoreductase</keyword>
<sequence>MNSLSTPRRAVFSRRTLACVSGMAIFAAGGGYHFLSSKPAYPPPNVKTHHSRTEDDVSDMLIVGGGASWVEFAVDAASGGLRLALVERDDFSSGPSFKSAELVSGGIRYHSKTILTTSSTRSFTKPSMRAESSFNSVVPLRYVLNPAAHLSSDVGFLGWTAQ</sequence>
<dbReference type="PANTHER" id="PTHR11985">
    <property type="entry name" value="GLYCEROL-3-PHOSPHATE DEHYDROGENASE"/>
    <property type="match status" value="1"/>
</dbReference>
<dbReference type="GO" id="GO:0006072">
    <property type="term" value="P:glycerol-3-phosphate metabolic process"/>
    <property type="evidence" value="ECO:0007669"/>
    <property type="project" value="InterPro"/>
</dbReference>
<dbReference type="InterPro" id="IPR036188">
    <property type="entry name" value="FAD/NAD-bd_sf"/>
</dbReference>
<accession>A0A4R0R9C6</accession>
<organism evidence="5 6">
    <name type="scientific">Steccherinum ochraceum</name>
    <dbReference type="NCBI Taxonomy" id="92696"/>
    <lineage>
        <taxon>Eukaryota</taxon>
        <taxon>Fungi</taxon>
        <taxon>Dikarya</taxon>
        <taxon>Basidiomycota</taxon>
        <taxon>Agaricomycotina</taxon>
        <taxon>Agaricomycetes</taxon>
        <taxon>Polyporales</taxon>
        <taxon>Steccherinaceae</taxon>
        <taxon>Steccherinum</taxon>
    </lineage>
</organism>
<dbReference type="GO" id="GO:0005739">
    <property type="term" value="C:mitochondrion"/>
    <property type="evidence" value="ECO:0007669"/>
    <property type="project" value="TreeGrafter"/>
</dbReference>
<dbReference type="SUPFAM" id="SSF51905">
    <property type="entry name" value="FAD/NAD(P)-binding domain"/>
    <property type="match status" value="1"/>
</dbReference>
<evidence type="ECO:0000256" key="3">
    <source>
        <dbReference type="ARBA" id="ARBA00022827"/>
    </source>
</evidence>
<gene>
    <name evidence="5" type="primary">GUT2_2</name>
    <name evidence="5" type="ORF">EIP91_005787</name>
</gene>
<proteinExistence type="predicted"/>